<evidence type="ECO:0000313" key="2">
    <source>
        <dbReference type="EMBL" id="MPC90825.1"/>
    </source>
</evidence>
<dbReference type="EMBL" id="VSRR010085653">
    <property type="protein sequence ID" value="MPC90825.1"/>
    <property type="molecule type" value="Genomic_DNA"/>
</dbReference>
<feature type="compositionally biased region" description="Pro residues" evidence="1">
    <location>
        <begin position="7"/>
        <end position="23"/>
    </location>
</feature>
<evidence type="ECO:0000256" key="1">
    <source>
        <dbReference type="SAM" id="MobiDB-lite"/>
    </source>
</evidence>
<evidence type="ECO:0000313" key="3">
    <source>
        <dbReference type="Proteomes" id="UP000324222"/>
    </source>
</evidence>
<comment type="caution">
    <text evidence="2">The sequence shown here is derived from an EMBL/GenBank/DDBJ whole genome shotgun (WGS) entry which is preliminary data.</text>
</comment>
<dbReference type="Proteomes" id="UP000324222">
    <property type="component" value="Unassembled WGS sequence"/>
</dbReference>
<feature type="region of interest" description="Disordered" evidence="1">
    <location>
        <begin position="1"/>
        <end position="52"/>
    </location>
</feature>
<dbReference type="AlphaFoldDB" id="A0A5B7J827"/>
<gene>
    <name evidence="2" type="ORF">E2C01_085828</name>
</gene>
<protein>
    <submittedName>
        <fullName evidence="2">Uncharacterized protein</fullName>
    </submittedName>
</protein>
<organism evidence="2 3">
    <name type="scientific">Portunus trituberculatus</name>
    <name type="common">Swimming crab</name>
    <name type="synonym">Neptunus trituberculatus</name>
    <dbReference type="NCBI Taxonomy" id="210409"/>
    <lineage>
        <taxon>Eukaryota</taxon>
        <taxon>Metazoa</taxon>
        <taxon>Ecdysozoa</taxon>
        <taxon>Arthropoda</taxon>
        <taxon>Crustacea</taxon>
        <taxon>Multicrustacea</taxon>
        <taxon>Malacostraca</taxon>
        <taxon>Eumalacostraca</taxon>
        <taxon>Eucarida</taxon>
        <taxon>Decapoda</taxon>
        <taxon>Pleocyemata</taxon>
        <taxon>Brachyura</taxon>
        <taxon>Eubrachyura</taxon>
        <taxon>Portunoidea</taxon>
        <taxon>Portunidae</taxon>
        <taxon>Portuninae</taxon>
        <taxon>Portunus</taxon>
    </lineage>
</organism>
<sequence length="101" mass="10771">MLLTTPPSLPEPLPSPTPYPVPSPSSRAPNKQPLSVGSRHASSPPFPLSVREGDMACDSISRSLLHRPETHTSTATPPCHVRGRGYVSLAILTLFHPSSLV</sequence>
<reference evidence="2 3" key="1">
    <citation type="submission" date="2019-05" db="EMBL/GenBank/DDBJ databases">
        <title>Another draft genome of Portunus trituberculatus and its Hox gene families provides insights of decapod evolution.</title>
        <authorList>
            <person name="Jeong J.-H."/>
            <person name="Song I."/>
            <person name="Kim S."/>
            <person name="Choi T."/>
            <person name="Kim D."/>
            <person name="Ryu S."/>
            <person name="Kim W."/>
        </authorList>
    </citation>
    <scope>NUCLEOTIDE SEQUENCE [LARGE SCALE GENOMIC DNA]</scope>
    <source>
        <tissue evidence="2">Muscle</tissue>
    </source>
</reference>
<name>A0A5B7J827_PORTR</name>
<accession>A0A5B7J827</accession>
<proteinExistence type="predicted"/>
<keyword evidence="3" id="KW-1185">Reference proteome</keyword>